<name>A0A1W1VVN3_9DEIO</name>
<gene>
    <name evidence="1" type="ORF">SAMN00790413_05952</name>
</gene>
<keyword evidence="2" id="KW-1185">Reference proteome</keyword>
<dbReference type="Proteomes" id="UP000192582">
    <property type="component" value="Unassembled WGS sequence"/>
</dbReference>
<proteinExistence type="predicted"/>
<reference evidence="1 2" key="1">
    <citation type="submission" date="2017-04" db="EMBL/GenBank/DDBJ databases">
        <authorList>
            <person name="Afonso C.L."/>
            <person name="Miller P.J."/>
            <person name="Scott M.A."/>
            <person name="Spackman E."/>
            <person name="Goraichik I."/>
            <person name="Dimitrov K.M."/>
            <person name="Suarez D.L."/>
            <person name="Swayne D.E."/>
        </authorList>
    </citation>
    <scope>NUCLEOTIDE SEQUENCE [LARGE SCALE GENOMIC DNA]</scope>
    <source>
        <strain evidence="1 2">KR-140</strain>
    </source>
</reference>
<evidence type="ECO:0000313" key="2">
    <source>
        <dbReference type="Proteomes" id="UP000192582"/>
    </source>
</evidence>
<evidence type="ECO:0000313" key="1">
    <source>
        <dbReference type="EMBL" id="SMB97437.1"/>
    </source>
</evidence>
<protein>
    <submittedName>
        <fullName evidence="1">Uncharacterized protein</fullName>
    </submittedName>
</protein>
<dbReference type="EMBL" id="FWWU01000011">
    <property type="protein sequence ID" value="SMB97437.1"/>
    <property type="molecule type" value="Genomic_DNA"/>
</dbReference>
<dbReference type="AlphaFoldDB" id="A0A1W1VVN3"/>
<organism evidence="1 2">
    <name type="scientific">Deinococcus hopiensis KR-140</name>
    <dbReference type="NCBI Taxonomy" id="695939"/>
    <lineage>
        <taxon>Bacteria</taxon>
        <taxon>Thermotogati</taxon>
        <taxon>Deinococcota</taxon>
        <taxon>Deinococci</taxon>
        <taxon>Deinococcales</taxon>
        <taxon>Deinococcaceae</taxon>
        <taxon>Deinococcus</taxon>
    </lineage>
</organism>
<sequence>MAIHAGVPEKAVKAALKQLRDHAELAEVTWDTARSRPGRPIKVYFEAATMEQIRAAKTRLEQRLNEGGFDLYP</sequence>
<accession>A0A1W1VVN3</accession>